<evidence type="ECO:0000256" key="1">
    <source>
        <dbReference type="SAM" id="MobiDB-lite"/>
    </source>
</evidence>
<dbReference type="EnsemblMetazoa" id="ACOM037585-RA">
    <property type="protein sequence ID" value="ACOM037585-PA.1"/>
    <property type="gene ID" value="ACOM037585"/>
</dbReference>
<protein>
    <submittedName>
        <fullName evidence="2">Uncharacterized protein</fullName>
    </submittedName>
</protein>
<evidence type="ECO:0000313" key="2">
    <source>
        <dbReference type="EnsemblMetazoa" id="ACOM037585-PA.1"/>
    </source>
</evidence>
<dbReference type="AlphaFoldDB" id="A0A8W7PTJ8"/>
<sequence>MAAPPLAIVIATCPGPAPVASLHPTLGKSESEAEVRKTRTQQQPRWEYRSGPDSPSVVFRGGMASSAPILQLCLCENQQGNKTSACVGHVRPTTGLKTLVHARRVGQDGSQYRFEHETKVEGPVSHALVENRVTASLTDDQIGPLYDDDRHEERGVAGELEGLAIALLRRPNSFSGRNPFSAMMTKYTKKPAAA</sequence>
<name>A0A8W7PTJ8_ANOCL</name>
<organism evidence="2">
    <name type="scientific">Anopheles coluzzii</name>
    <name type="common">African malaria mosquito</name>
    <dbReference type="NCBI Taxonomy" id="1518534"/>
    <lineage>
        <taxon>Eukaryota</taxon>
        <taxon>Metazoa</taxon>
        <taxon>Ecdysozoa</taxon>
        <taxon>Arthropoda</taxon>
        <taxon>Hexapoda</taxon>
        <taxon>Insecta</taxon>
        <taxon>Pterygota</taxon>
        <taxon>Neoptera</taxon>
        <taxon>Endopterygota</taxon>
        <taxon>Diptera</taxon>
        <taxon>Nematocera</taxon>
        <taxon>Culicoidea</taxon>
        <taxon>Culicidae</taxon>
        <taxon>Anophelinae</taxon>
        <taxon>Anopheles</taxon>
    </lineage>
</organism>
<proteinExistence type="predicted"/>
<feature type="region of interest" description="Disordered" evidence="1">
    <location>
        <begin position="24"/>
        <end position="52"/>
    </location>
</feature>
<dbReference type="Proteomes" id="UP000075882">
    <property type="component" value="Unassembled WGS sequence"/>
</dbReference>
<reference evidence="2" key="1">
    <citation type="submission" date="2022-08" db="UniProtKB">
        <authorList>
            <consortium name="EnsemblMetazoa"/>
        </authorList>
    </citation>
    <scope>IDENTIFICATION</scope>
</reference>
<accession>A0A8W7PTJ8</accession>